<proteinExistence type="predicted"/>
<keyword evidence="2" id="KW-1185">Reference proteome</keyword>
<organism evidence="1 2">
    <name type="scientific">Bilophila wadsworthia (strain 3_1_6)</name>
    <dbReference type="NCBI Taxonomy" id="563192"/>
    <lineage>
        <taxon>Bacteria</taxon>
        <taxon>Pseudomonadati</taxon>
        <taxon>Thermodesulfobacteriota</taxon>
        <taxon>Desulfovibrionia</taxon>
        <taxon>Desulfovibrionales</taxon>
        <taxon>Desulfovibrionaceae</taxon>
        <taxon>Bilophila</taxon>
    </lineage>
</organism>
<sequence>MLGNLMQADGFTAEELGFTESTAVMMFDGDPRFSALFQDTEDVTATKEQIREVRDHRADSMKDMQEAQSADFYFTVVFQNQKAKDRFLMEMGVPVCEQFVNGDILSRRFGVDSGE</sequence>
<name>E5Y270_BILW3</name>
<comment type="caution">
    <text evidence="1">The sequence shown here is derived from an EMBL/GenBank/DDBJ whole genome shotgun (WGS) entry which is preliminary data.</text>
</comment>
<evidence type="ECO:0000313" key="1">
    <source>
        <dbReference type="EMBL" id="EFV45933.2"/>
    </source>
</evidence>
<dbReference type="EMBL" id="ADCP02000002">
    <property type="protein sequence ID" value="EFV45933.2"/>
    <property type="molecule type" value="Genomic_DNA"/>
</dbReference>
<dbReference type="Proteomes" id="UP000006034">
    <property type="component" value="Unassembled WGS sequence"/>
</dbReference>
<dbReference type="HOGENOM" id="CLU_2104259_0_0_7"/>
<dbReference type="STRING" id="563192.HMPREF0179_00280"/>
<reference evidence="1 2" key="2">
    <citation type="submission" date="2013-04" db="EMBL/GenBank/DDBJ databases">
        <title>The Genome Sequence of Bilophila wadsworthia 3_1_6.</title>
        <authorList>
            <consortium name="The Broad Institute Genomics Platform"/>
            <person name="Earl A."/>
            <person name="Ward D."/>
            <person name="Feldgarden M."/>
            <person name="Gevers D."/>
            <person name="Sibley C."/>
            <person name="Strauss J."/>
            <person name="Allen-Vercoe E."/>
            <person name="Walker B."/>
            <person name="Young S."/>
            <person name="Zeng Q."/>
            <person name="Gargeya S."/>
            <person name="Fitzgerald M."/>
            <person name="Haas B."/>
            <person name="Abouelleil A."/>
            <person name="Allen A.W."/>
            <person name="Alvarado L."/>
            <person name="Arachchi H.M."/>
            <person name="Berlin A.M."/>
            <person name="Chapman S.B."/>
            <person name="Gainer-Dewar J."/>
            <person name="Goldberg J."/>
            <person name="Griggs A."/>
            <person name="Gujja S."/>
            <person name="Hansen M."/>
            <person name="Howarth C."/>
            <person name="Imamovic A."/>
            <person name="Ireland A."/>
            <person name="Larimer J."/>
            <person name="McCowan C."/>
            <person name="Murphy C."/>
            <person name="Pearson M."/>
            <person name="Poon T.W."/>
            <person name="Priest M."/>
            <person name="Roberts A."/>
            <person name="Saif S."/>
            <person name="Shea T."/>
            <person name="Sisk P."/>
            <person name="Sykes S."/>
            <person name="Wortman J."/>
            <person name="Nusbaum C."/>
            <person name="Birren B."/>
        </authorList>
    </citation>
    <scope>NUCLEOTIDE SEQUENCE [LARGE SCALE GENOMIC DNA]</scope>
    <source>
        <strain evidence="1 2">3_1_6</strain>
    </source>
</reference>
<protein>
    <submittedName>
        <fullName evidence="1">Uncharacterized protein</fullName>
    </submittedName>
</protein>
<reference evidence="1 2" key="1">
    <citation type="submission" date="2010-10" db="EMBL/GenBank/DDBJ databases">
        <authorList>
            <consortium name="The Broad Institute Genome Sequencing Platform"/>
            <person name="Ward D."/>
            <person name="Earl A."/>
            <person name="Feldgarden M."/>
            <person name="Young S.K."/>
            <person name="Gargeya S."/>
            <person name="Zeng Q."/>
            <person name="Alvarado L."/>
            <person name="Berlin A."/>
            <person name="Bochicchio J."/>
            <person name="Chapman S.B."/>
            <person name="Chen Z."/>
            <person name="Freedman E."/>
            <person name="Gellesch M."/>
            <person name="Goldberg J."/>
            <person name="Griggs A."/>
            <person name="Gujja S."/>
            <person name="Heilman E."/>
            <person name="Heiman D."/>
            <person name="Howarth C."/>
            <person name="Mehta T."/>
            <person name="Neiman D."/>
            <person name="Pearson M."/>
            <person name="Roberts A."/>
            <person name="Saif S."/>
            <person name="Shea T."/>
            <person name="Shenoy N."/>
            <person name="Sisk P."/>
            <person name="Stolte C."/>
            <person name="Sykes S."/>
            <person name="White J."/>
            <person name="Yandava C."/>
            <person name="Allen-Vercoe E."/>
            <person name="Sibley C."/>
            <person name="Ambrose C.E."/>
            <person name="Strauss J."/>
            <person name="Daigneault M."/>
            <person name="Haas B."/>
            <person name="Nusbaum C."/>
            <person name="Birren B."/>
        </authorList>
    </citation>
    <scope>NUCLEOTIDE SEQUENCE [LARGE SCALE GENOMIC DNA]</scope>
    <source>
        <strain evidence="1 2">3_1_6</strain>
    </source>
</reference>
<accession>E5Y270</accession>
<dbReference type="AlphaFoldDB" id="E5Y270"/>
<gene>
    <name evidence="1" type="ORF">HMPREF0179_00280</name>
</gene>
<evidence type="ECO:0000313" key="2">
    <source>
        <dbReference type="Proteomes" id="UP000006034"/>
    </source>
</evidence>